<dbReference type="InterPro" id="IPR003660">
    <property type="entry name" value="HAMP_dom"/>
</dbReference>
<evidence type="ECO:0000256" key="14">
    <source>
        <dbReference type="SAM" id="Coils"/>
    </source>
</evidence>
<accession>A0A1H0GPM9</accession>
<evidence type="ECO:0000259" key="16">
    <source>
        <dbReference type="PROSITE" id="PS50109"/>
    </source>
</evidence>
<evidence type="ECO:0000256" key="15">
    <source>
        <dbReference type="SAM" id="Phobius"/>
    </source>
</evidence>
<evidence type="ECO:0000313" key="19">
    <source>
        <dbReference type="Proteomes" id="UP000199182"/>
    </source>
</evidence>
<reference evidence="18 19" key="1">
    <citation type="submission" date="2016-10" db="EMBL/GenBank/DDBJ databases">
        <authorList>
            <person name="de Groot N.N."/>
        </authorList>
    </citation>
    <scope>NUCLEOTIDE SEQUENCE [LARGE SCALE GENOMIC DNA]</scope>
    <source>
        <strain evidence="18 19">CGMCC 1.5012</strain>
    </source>
</reference>
<name>A0A1H0GPM9_9FIRM</name>
<feature type="domain" description="HAMP" evidence="17">
    <location>
        <begin position="194"/>
        <end position="246"/>
    </location>
</feature>
<keyword evidence="10" id="KW-0067">ATP-binding</keyword>
<keyword evidence="14" id="KW-0175">Coiled coil</keyword>
<dbReference type="PANTHER" id="PTHR45528:SF1">
    <property type="entry name" value="SENSOR HISTIDINE KINASE CPXA"/>
    <property type="match status" value="1"/>
</dbReference>
<dbReference type="InterPro" id="IPR004358">
    <property type="entry name" value="Sig_transdc_His_kin-like_C"/>
</dbReference>
<dbReference type="SUPFAM" id="SSF158472">
    <property type="entry name" value="HAMP domain-like"/>
    <property type="match status" value="1"/>
</dbReference>
<dbReference type="InterPro" id="IPR003594">
    <property type="entry name" value="HATPase_dom"/>
</dbReference>
<dbReference type="PRINTS" id="PR00344">
    <property type="entry name" value="BCTRLSENSOR"/>
</dbReference>
<dbReference type="GO" id="GO:0005524">
    <property type="term" value="F:ATP binding"/>
    <property type="evidence" value="ECO:0007669"/>
    <property type="project" value="UniProtKB-KW"/>
</dbReference>
<comment type="catalytic activity">
    <reaction evidence="1">
        <text>ATP + protein L-histidine = ADP + protein N-phospho-L-histidine.</text>
        <dbReference type="EC" id="2.7.13.3"/>
    </reaction>
</comment>
<dbReference type="InterPro" id="IPR036097">
    <property type="entry name" value="HisK_dim/P_sf"/>
</dbReference>
<organism evidence="18 19">
    <name type="scientific">Acetanaerobacterium elongatum</name>
    <dbReference type="NCBI Taxonomy" id="258515"/>
    <lineage>
        <taxon>Bacteria</taxon>
        <taxon>Bacillati</taxon>
        <taxon>Bacillota</taxon>
        <taxon>Clostridia</taxon>
        <taxon>Eubacteriales</taxon>
        <taxon>Oscillospiraceae</taxon>
        <taxon>Acetanaerobacterium</taxon>
    </lineage>
</organism>
<evidence type="ECO:0000256" key="10">
    <source>
        <dbReference type="ARBA" id="ARBA00022840"/>
    </source>
</evidence>
<dbReference type="CDD" id="cd06225">
    <property type="entry name" value="HAMP"/>
    <property type="match status" value="1"/>
</dbReference>
<evidence type="ECO:0000256" key="7">
    <source>
        <dbReference type="ARBA" id="ARBA00022692"/>
    </source>
</evidence>
<dbReference type="SUPFAM" id="SSF47384">
    <property type="entry name" value="Homodimeric domain of signal transducing histidine kinase"/>
    <property type="match status" value="1"/>
</dbReference>
<keyword evidence="11 15" id="KW-1133">Transmembrane helix</keyword>
<evidence type="ECO:0000256" key="6">
    <source>
        <dbReference type="ARBA" id="ARBA00022679"/>
    </source>
</evidence>
<keyword evidence="5" id="KW-0597">Phosphoprotein</keyword>
<dbReference type="InterPro" id="IPR050398">
    <property type="entry name" value="HssS/ArlS-like"/>
</dbReference>
<dbReference type="Proteomes" id="UP000199182">
    <property type="component" value="Unassembled WGS sequence"/>
</dbReference>
<dbReference type="CDD" id="cd00082">
    <property type="entry name" value="HisKA"/>
    <property type="match status" value="1"/>
</dbReference>
<evidence type="ECO:0000256" key="8">
    <source>
        <dbReference type="ARBA" id="ARBA00022741"/>
    </source>
</evidence>
<keyword evidence="9 18" id="KW-0418">Kinase</keyword>
<protein>
    <recommendedName>
        <fullName evidence="3">histidine kinase</fullName>
        <ecNumber evidence="3">2.7.13.3</ecNumber>
    </recommendedName>
</protein>
<dbReference type="Gene3D" id="3.30.565.10">
    <property type="entry name" value="Histidine kinase-like ATPase, C-terminal domain"/>
    <property type="match status" value="1"/>
</dbReference>
<feature type="domain" description="Histidine kinase" evidence="16">
    <location>
        <begin position="261"/>
        <end position="473"/>
    </location>
</feature>
<evidence type="ECO:0000256" key="4">
    <source>
        <dbReference type="ARBA" id="ARBA00022475"/>
    </source>
</evidence>
<evidence type="ECO:0000256" key="5">
    <source>
        <dbReference type="ARBA" id="ARBA00022553"/>
    </source>
</evidence>
<keyword evidence="7 15" id="KW-0812">Transmembrane</keyword>
<feature type="coiled-coil region" evidence="14">
    <location>
        <begin position="231"/>
        <end position="258"/>
    </location>
</feature>
<dbReference type="PROSITE" id="PS50885">
    <property type="entry name" value="HAMP"/>
    <property type="match status" value="1"/>
</dbReference>
<feature type="transmembrane region" description="Helical" evidence="15">
    <location>
        <begin position="174"/>
        <end position="193"/>
    </location>
</feature>
<dbReference type="SUPFAM" id="SSF55874">
    <property type="entry name" value="ATPase domain of HSP90 chaperone/DNA topoisomerase II/histidine kinase"/>
    <property type="match status" value="1"/>
</dbReference>
<comment type="subcellular location">
    <subcellularLocation>
        <location evidence="2">Cell membrane</location>
        <topology evidence="2">Multi-pass membrane protein</topology>
    </subcellularLocation>
</comment>
<keyword evidence="12" id="KW-0902">Two-component regulatory system</keyword>
<evidence type="ECO:0000256" key="9">
    <source>
        <dbReference type="ARBA" id="ARBA00022777"/>
    </source>
</evidence>
<dbReference type="Pfam" id="PF00672">
    <property type="entry name" value="HAMP"/>
    <property type="match status" value="1"/>
</dbReference>
<dbReference type="InterPro" id="IPR005467">
    <property type="entry name" value="His_kinase_dom"/>
</dbReference>
<evidence type="ECO:0000259" key="17">
    <source>
        <dbReference type="PROSITE" id="PS50885"/>
    </source>
</evidence>
<dbReference type="SMART" id="SM00304">
    <property type="entry name" value="HAMP"/>
    <property type="match status" value="1"/>
</dbReference>
<dbReference type="Pfam" id="PF00512">
    <property type="entry name" value="HisKA"/>
    <property type="match status" value="1"/>
</dbReference>
<evidence type="ECO:0000256" key="11">
    <source>
        <dbReference type="ARBA" id="ARBA00022989"/>
    </source>
</evidence>
<evidence type="ECO:0000256" key="13">
    <source>
        <dbReference type="ARBA" id="ARBA00023136"/>
    </source>
</evidence>
<dbReference type="Pfam" id="PF02518">
    <property type="entry name" value="HATPase_c"/>
    <property type="match status" value="1"/>
</dbReference>
<keyword evidence="6" id="KW-0808">Transferase</keyword>
<dbReference type="CDD" id="cd00075">
    <property type="entry name" value="HATPase"/>
    <property type="match status" value="1"/>
</dbReference>
<evidence type="ECO:0000256" key="2">
    <source>
        <dbReference type="ARBA" id="ARBA00004651"/>
    </source>
</evidence>
<dbReference type="Gene3D" id="1.10.287.130">
    <property type="match status" value="1"/>
</dbReference>
<dbReference type="STRING" id="258515.SAMN05192585_15311"/>
<dbReference type="PANTHER" id="PTHR45528">
    <property type="entry name" value="SENSOR HISTIDINE KINASE CPXA"/>
    <property type="match status" value="1"/>
</dbReference>
<dbReference type="AlphaFoldDB" id="A0A1H0GPM9"/>
<keyword evidence="19" id="KW-1185">Reference proteome</keyword>
<gene>
    <name evidence="18" type="ORF">SAMN05192585_15311</name>
</gene>
<dbReference type="FunFam" id="1.10.287.130:FF:000001">
    <property type="entry name" value="Two-component sensor histidine kinase"/>
    <property type="match status" value="1"/>
</dbReference>
<evidence type="ECO:0000256" key="12">
    <source>
        <dbReference type="ARBA" id="ARBA00023012"/>
    </source>
</evidence>
<keyword evidence="4" id="KW-1003">Cell membrane</keyword>
<dbReference type="InterPro" id="IPR036890">
    <property type="entry name" value="HATPase_C_sf"/>
</dbReference>
<dbReference type="SMART" id="SM00387">
    <property type="entry name" value="HATPase_c"/>
    <property type="match status" value="1"/>
</dbReference>
<evidence type="ECO:0000256" key="3">
    <source>
        <dbReference type="ARBA" id="ARBA00012438"/>
    </source>
</evidence>
<sequence length="473" mass="53068">MKRGLNLSMKNRTFLTTLILFLLAFNLGISIIAILTLQETVERAKERGLREHYIIVSALVKDFNAVQSREVSIEDNLQLLLQPYNYFTGEKKTGFAFLKGKQTIYSNRMGDVTLDNLTAPPENGDRLVTLRKSGENSYVIVTGHLPKPYDQYTMVYLYDTTSSISSWNNMKNTLFAVGLILSILLASCLLLLLNRLFKPLAMISQTSRNIAAGAYQTRLQVSGSDELAEMAHSFNNMADEIQRQMEALTESAEQKQRFVDNFAHELRTPLTAIHGYAEYLQRAAISQEDRLDALGYILSECRHIQGMSCQLLELAKLRNDIVQFEPINTANLFLTLKQSLMVKLEEKQINLSLSCETDTIYGDACLLENLLVNLLDNAIKACDNGGQIVLRAYQENGHAVISVQDNGKGMNEEVLQHITEPFYRAEKSRNRKDGGAGLGLAICKQICESHNAVLEFYSHLGKGTISKITFTIT</sequence>
<dbReference type="Gene3D" id="6.10.340.10">
    <property type="match status" value="1"/>
</dbReference>
<evidence type="ECO:0000313" key="18">
    <source>
        <dbReference type="EMBL" id="SDO08804.1"/>
    </source>
</evidence>
<dbReference type="EMBL" id="FNID01000053">
    <property type="protein sequence ID" value="SDO08804.1"/>
    <property type="molecule type" value="Genomic_DNA"/>
</dbReference>
<evidence type="ECO:0000256" key="1">
    <source>
        <dbReference type="ARBA" id="ARBA00000085"/>
    </source>
</evidence>
<keyword evidence="8" id="KW-0547">Nucleotide-binding</keyword>
<dbReference type="GO" id="GO:0000155">
    <property type="term" value="F:phosphorelay sensor kinase activity"/>
    <property type="evidence" value="ECO:0007669"/>
    <property type="project" value="InterPro"/>
</dbReference>
<dbReference type="PROSITE" id="PS50109">
    <property type="entry name" value="HIS_KIN"/>
    <property type="match status" value="1"/>
</dbReference>
<dbReference type="GO" id="GO:0005886">
    <property type="term" value="C:plasma membrane"/>
    <property type="evidence" value="ECO:0007669"/>
    <property type="project" value="UniProtKB-SubCell"/>
</dbReference>
<dbReference type="SMART" id="SM00388">
    <property type="entry name" value="HisKA"/>
    <property type="match status" value="1"/>
</dbReference>
<proteinExistence type="predicted"/>
<dbReference type="FunFam" id="3.30.565.10:FF:000006">
    <property type="entry name" value="Sensor histidine kinase WalK"/>
    <property type="match status" value="1"/>
</dbReference>
<dbReference type="InterPro" id="IPR003661">
    <property type="entry name" value="HisK_dim/P_dom"/>
</dbReference>
<dbReference type="EC" id="2.7.13.3" evidence="3"/>
<keyword evidence="13 15" id="KW-0472">Membrane</keyword>